<protein>
    <submittedName>
        <fullName evidence="1">Uncharacterized protein</fullName>
    </submittedName>
</protein>
<gene>
    <name evidence="1" type="ORF">NCGR_LOCUS57058</name>
</gene>
<sequence length="309" mass="34412">MAAADFDALPSLKRLSIQYCGMTGKWLSLILQHVRALEELHLVTGLSIEGKENSLSNLTSAPRALSQGNPYQDGASTRPCPNKLLWIPSNLIPSLKKMSIAFCKLKFLGNKECFSGFTSLEKLRIVECPELISSLVREDEIDDQANGRWLLPYSLGILDIHDASLETLHPCFPGDLTRLKVLEVSENDALKSLQLHSCTALEELTIRCCKSLDALEGVRSLRSLRYLEVYRCPGLPQCLESLSTQGYELCPRLERLRIDDPSFLTTAFCKHLTSPQCLKLVDEYALIDMAGLTCEQEAALQLLASLQQL</sequence>
<name>A0A811RV31_9POAL</name>
<organism evidence="1 2">
    <name type="scientific">Miscanthus lutarioriparius</name>
    <dbReference type="NCBI Taxonomy" id="422564"/>
    <lineage>
        <taxon>Eukaryota</taxon>
        <taxon>Viridiplantae</taxon>
        <taxon>Streptophyta</taxon>
        <taxon>Embryophyta</taxon>
        <taxon>Tracheophyta</taxon>
        <taxon>Spermatophyta</taxon>
        <taxon>Magnoliopsida</taxon>
        <taxon>Liliopsida</taxon>
        <taxon>Poales</taxon>
        <taxon>Poaceae</taxon>
        <taxon>PACMAD clade</taxon>
        <taxon>Panicoideae</taxon>
        <taxon>Andropogonodae</taxon>
        <taxon>Andropogoneae</taxon>
        <taxon>Saccharinae</taxon>
        <taxon>Miscanthus</taxon>
    </lineage>
</organism>
<dbReference type="OrthoDB" id="72369at2759"/>
<dbReference type="Gene3D" id="3.80.10.10">
    <property type="entry name" value="Ribonuclease Inhibitor"/>
    <property type="match status" value="1"/>
</dbReference>
<dbReference type="Proteomes" id="UP000604825">
    <property type="component" value="Unassembled WGS sequence"/>
</dbReference>
<dbReference type="EMBL" id="CAJGYO010000017">
    <property type="protein sequence ID" value="CAD6332960.1"/>
    <property type="molecule type" value="Genomic_DNA"/>
</dbReference>
<comment type="caution">
    <text evidence="1">The sequence shown here is derived from an EMBL/GenBank/DDBJ whole genome shotgun (WGS) entry which is preliminary data.</text>
</comment>
<proteinExistence type="predicted"/>
<dbReference type="InterPro" id="IPR032675">
    <property type="entry name" value="LRR_dom_sf"/>
</dbReference>
<evidence type="ECO:0000313" key="1">
    <source>
        <dbReference type="EMBL" id="CAD6332960.1"/>
    </source>
</evidence>
<accession>A0A811RV31</accession>
<keyword evidence="2" id="KW-1185">Reference proteome</keyword>
<evidence type="ECO:0000313" key="2">
    <source>
        <dbReference type="Proteomes" id="UP000604825"/>
    </source>
</evidence>
<dbReference type="AlphaFoldDB" id="A0A811RV31"/>
<reference evidence="1" key="1">
    <citation type="submission" date="2020-10" db="EMBL/GenBank/DDBJ databases">
        <authorList>
            <person name="Han B."/>
            <person name="Lu T."/>
            <person name="Zhao Q."/>
            <person name="Huang X."/>
            <person name="Zhao Y."/>
        </authorList>
    </citation>
    <scope>NUCLEOTIDE SEQUENCE</scope>
</reference>
<dbReference type="PANTHER" id="PTHR36766">
    <property type="entry name" value="PLANT BROAD-SPECTRUM MILDEW RESISTANCE PROTEIN RPW8"/>
    <property type="match status" value="1"/>
</dbReference>
<dbReference type="PANTHER" id="PTHR36766:SF30">
    <property type="entry name" value="TIR-NBS TYPE DISEASE RESISTANCE PROTEIN-RELATED"/>
    <property type="match status" value="1"/>
</dbReference>
<dbReference type="SUPFAM" id="SSF52058">
    <property type="entry name" value="L domain-like"/>
    <property type="match status" value="1"/>
</dbReference>